<comment type="function">
    <text evidence="8">Mitochondrial mRNA stabilization factor.</text>
</comment>
<sequence>MSLARLVSSRAGCHGCRTAIVRCFLSPTARTSLAPSRLPLRRTAPARCFASTPARSGDSNRQLPLPAEYRRYGREEPGISVDRLEEPGTQEELAFPEEKHIDAVPVPWYLQAQRERDRSRTWHPVPTRELIPDLPIHPPPLLPEILHYISISLGLDDLLLLDLRHLDPPPALGSKLIMIIGTARSEKHLHVGADAFCRWLRKNHGLKPQPGGLLGRQELKIKMRRKAKRMRLLANAGGQEPEGAIDDGIRTNWICCSVGRIPAHHHDVSGAKHEKFIGFRTDVAYVNLVVQMFTEEKRAEIDLESLWGGVVKTHERENKRADEKLQELEVDEEEGDKGEEDAEVMHTAARTGDTVDTPPPRATTSESSQQQATPFRTNPPTFMGQDRPSWVRPRPGKSDPFPSAFDSKLGRQQVRHIHTERQEPSLAPTPCPENRPESLEPEARPRKPKAKTRPNIREYAEGASKLERISTSSTPEWPWTEQLIPLQPFPTKEELYRMASYIRTPISSLISMIFQAHTLHTALRTSPDQFSAEQRISISRKLATLANILAYNRRIAILDSLFSQRTVLNMTGRQVTRFLDLYQRAGAQRLRMAAKSPGLSYPERVLADLEYHKFLQDNIKSKIEEHRGLIKGRARILKHCTERLEGVFEPVAKSEGEQITADVSTTEHENAPVSEEEERVLQEQAQAEVLEPEPDIVTLVEDQTEALQVVEEQEQPQDNWEGSSDDVALHASEPTETKVTQFALYPLQTTKISFIKPAAEIKRTFNRTFKSLEPYLSHWEKISGIKIHNLPKSWRIDPKETETGKRYKSPQQSARKKSPAIFLIRKVPLGRPEPLPVKKILLGPESLPITRVEYERLRKVPSDVPDERYGELKKIISERDRVET</sequence>
<dbReference type="Gene3D" id="3.30.460.10">
    <property type="entry name" value="Beta Polymerase, domain 2"/>
    <property type="match status" value="1"/>
</dbReference>
<keyword evidence="5 8" id="KW-0809">Transit peptide</keyword>
<comment type="similarity">
    <text evidence="3 8">Belongs to the ATP25 family.</text>
</comment>
<dbReference type="EMBL" id="MCFA01000162">
    <property type="protein sequence ID" value="ORY02068.1"/>
    <property type="molecule type" value="Genomic_DNA"/>
</dbReference>
<evidence type="ECO:0000256" key="3">
    <source>
        <dbReference type="ARBA" id="ARBA00010787"/>
    </source>
</evidence>
<dbReference type="FunFam" id="3.30.460.10:FF:000044">
    <property type="entry name" value="ATPase synthesis protein 25, mitochondrial"/>
    <property type="match status" value="1"/>
</dbReference>
<dbReference type="InterPro" id="IPR043519">
    <property type="entry name" value="NT_sf"/>
</dbReference>
<feature type="compositionally biased region" description="Basic and acidic residues" evidence="9">
    <location>
        <begin position="316"/>
        <end position="327"/>
    </location>
</feature>
<dbReference type="InterPro" id="IPR040152">
    <property type="entry name" value="Atp25"/>
</dbReference>
<evidence type="ECO:0000256" key="5">
    <source>
        <dbReference type="ARBA" id="ARBA00022946"/>
    </source>
</evidence>
<dbReference type="AlphaFoldDB" id="A0A1Y1YVJ5"/>
<dbReference type="STRING" id="1231657.A0A1Y1YVJ5"/>
<proteinExistence type="inferred from homology"/>
<dbReference type="PANTHER" id="PTHR28087:SF1">
    <property type="entry name" value="ATPASE SYNTHESIS PROTEIN 25, MITOCHONDRIAL"/>
    <property type="match status" value="1"/>
</dbReference>
<evidence type="ECO:0000256" key="7">
    <source>
        <dbReference type="ARBA" id="ARBA00023136"/>
    </source>
</evidence>
<feature type="compositionally biased region" description="Basic and acidic residues" evidence="9">
    <location>
        <begin position="434"/>
        <end position="445"/>
    </location>
</feature>
<evidence type="ECO:0000256" key="4">
    <source>
        <dbReference type="ARBA" id="ARBA00022792"/>
    </source>
</evidence>
<feature type="region of interest" description="Disordered" evidence="9">
    <location>
        <begin position="316"/>
        <end position="462"/>
    </location>
</feature>
<dbReference type="Proteomes" id="UP000193144">
    <property type="component" value="Unassembled WGS sequence"/>
</dbReference>
<dbReference type="OrthoDB" id="107372at2759"/>
<evidence type="ECO:0000313" key="10">
    <source>
        <dbReference type="EMBL" id="ORY02068.1"/>
    </source>
</evidence>
<feature type="region of interest" description="Disordered" evidence="9">
    <location>
        <begin position="655"/>
        <end position="674"/>
    </location>
</feature>
<name>A0A1Y1YVJ5_9PLEO</name>
<evidence type="ECO:0000313" key="11">
    <source>
        <dbReference type="Proteomes" id="UP000193144"/>
    </source>
</evidence>
<evidence type="ECO:0000256" key="2">
    <source>
        <dbReference type="ARBA" id="ARBA00004443"/>
    </source>
</evidence>
<comment type="subcellular location">
    <subcellularLocation>
        <location evidence="2 8">Mitochondrion inner membrane</location>
        <topology evidence="2 8">Peripheral membrane protein</topology>
        <orientation evidence="2 8">Matrix side</orientation>
    </subcellularLocation>
</comment>
<dbReference type="GO" id="GO:0140053">
    <property type="term" value="P:mitochondrial gene expression"/>
    <property type="evidence" value="ECO:0007669"/>
    <property type="project" value="UniProtKB-UniRule"/>
</dbReference>
<reference evidence="10 11" key="1">
    <citation type="submission" date="2016-07" db="EMBL/GenBank/DDBJ databases">
        <title>Pervasive Adenine N6-methylation of Active Genes in Fungi.</title>
        <authorList>
            <consortium name="DOE Joint Genome Institute"/>
            <person name="Mondo S.J."/>
            <person name="Dannebaum R.O."/>
            <person name="Kuo R.C."/>
            <person name="Labutti K."/>
            <person name="Haridas S."/>
            <person name="Kuo A."/>
            <person name="Salamov A."/>
            <person name="Ahrendt S.R."/>
            <person name="Lipzen A."/>
            <person name="Sullivan W."/>
            <person name="Andreopoulos W.B."/>
            <person name="Clum A."/>
            <person name="Lindquist E."/>
            <person name="Daum C."/>
            <person name="Ramamoorthy G.K."/>
            <person name="Gryganskyi A."/>
            <person name="Culley D."/>
            <person name="Magnuson J.K."/>
            <person name="James T.Y."/>
            <person name="O'Malley M.A."/>
            <person name="Stajich J.E."/>
            <person name="Spatafora J.W."/>
            <person name="Visel A."/>
            <person name="Grigoriev I.V."/>
        </authorList>
    </citation>
    <scope>NUCLEOTIDE SEQUENCE [LARGE SCALE GENOMIC DNA]</scope>
    <source>
        <strain evidence="10 11">CBS 115471</strain>
    </source>
</reference>
<keyword evidence="4 8" id="KW-0999">Mitochondrion inner membrane</keyword>
<evidence type="ECO:0000256" key="8">
    <source>
        <dbReference type="RuleBase" id="RU367062"/>
    </source>
</evidence>
<feature type="compositionally biased region" description="Polar residues" evidence="9">
    <location>
        <begin position="362"/>
        <end position="380"/>
    </location>
</feature>
<keyword evidence="7 8" id="KW-0472">Membrane</keyword>
<keyword evidence="11" id="KW-1185">Reference proteome</keyword>
<gene>
    <name evidence="10" type="ORF">BCR34DRAFT_574472</name>
</gene>
<dbReference type="GO" id="GO:0048255">
    <property type="term" value="P:mRNA stabilization"/>
    <property type="evidence" value="ECO:0007669"/>
    <property type="project" value="TreeGrafter"/>
</dbReference>
<comment type="caution">
    <text evidence="10">The sequence shown here is derived from an EMBL/GenBank/DDBJ whole genome shotgun (WGS) entry which is preliminary data.</text>
</comment>
<protein>
    <recommendedName>
        <fullName evidence="8">ATPase synthesis protein 25</fullName>
    </recommendedName>
</protein>
<dbReference type="PANTHER" id="PTHR28087">
    <property type="entry name" value="ATPASE SYNTHESIS PROTEIN 25, MITOCHONDRIAL"/>
    <property type="match status" value="1"/>
</dbReference>
<accession>A0A1Y1YVJ5</accession>
<feature type="compositionally biased region" description="Acidic residues" evidence="9">
    <location>
        <begin position="328"/>
        <end position="342"/>
    </location>
</feature>
<keyword evidence="6 8" id="KW-0496">Mitochondrion</keyword>
<evidence type="ECO:0000256" key="9">
    <source>
        <dbReference type="SAM" id="MobiDB-lite"/>
    </source>
</evidence>
<comment type="function">
    <text evidence="1">Probable mitochondrial mRNA stabilization factor.</text>
</comment>
<dbReference type="GO" id="GO:0005743">
    <property type="term" value="C:mitochondrial inner membrane"/>
    <property type="evidence" value="ECO:0007669"/>
    <property type="project" value="UniProtKB-SubCell"/>
</dbReference>
<evidence type="ECO:0000256" key="1">
    <source>
        <dbReference type="ARBA" id="ARBA00003470"/>
    </source>
</evidence>
<organism evidence="10 11">
    <name type="scientific">Clohesyomyces aquaticus</name>
    <dbReference type="NCBI Taxonomy" id="1231657"/>
    <lineage>
        <taxon>Eukaryota</taxon>
        <taxon>Fungi</taxon>
        <taxon>Dikarya</taxon>
        <taxon>Ascomycota</taxon>
        <taxon>Pezizomycotina</taxon>
        <taxon>Dothideomycetes</taxon>
        <taxon>Pleosporomycetidae</taxon>
        <taxon>Pleosporales</taxon>
        <taxon>Lindgomycetaceae</taxon>
        <taxon>Clohesyomyces</taxon>
    </lineage>
</organism>
<evidence type="ECO:0000256" key="6">
    <source>
        <dbReference type="ARBA" id="ARBA00023128"/>
    </source>
</evidence>